<name>A0A2H3BLD0_9AGAR</name>
<dbReference type="Proteomes" id="UP000218334">
    <property type="component" value="Unassembled WGS sequence"/>
</dbReference>
<keyword evidence="3" id="KW-1185">Reference proteome</keyword>
<evidence type="ECO:0000259" key="1">
    <source>
        <dbReference type="Pfam" id="PF17667"/>
    </source>
</evidence>
<accession>A0A2H3BLD0</accession>
<proteinExistence type="predicted"/>
<dbReference type="AlphaFoldDB" id="A0A2H3BLD0"/>
<organism evidence="2 3">
    <name type="scientific">Armillaria solidipes</name>
    <dbReference type="NCBI Taxonomy" id="1076256"/>
    <lineage>
        <taxon>Eukaryota</taxon>
        <taxon>Fungi</taxon>
        <taxon>Dikarya</taxon>
        <taxon>Basidiomycota</taxon>
        <taxon>Agaricomycotina</taxon>
        <taxon>Agaricomycetes</taxon>
        <taxon>Agaricomycetidae</taxon>
        <taxon>Agaricales</taxon>
        <taxon>Marasmiineae</taxon>
        <taxon>Physalacriaceae</taxon>
        <taxon>Armillaria</taxon>
    </lineage>
</organism>
<protein>
    <recommendedName>
        <fullName evidence="1">Fungal-type protein kinase domain-containing protein</fullName>
    </recommendedName>
</protein>
<sequence length="638" mass="73098">MSNEFDPTARDGMGARLDFDLYLPSLVTPPIRPVIFVTMYPLFDAVFQSQDLLEQLWSILARSQQVSNWAERRADAMKVFTAGVAFDIKTLLNDILRRAPTADIGSDLCFKVCDDAEGLDNLICVQDSWAESSEQAATYGSKLLQGSGRWYSMVVCYHSKKNALRFCFFTVQGIFVTPALRLAVQSEFGQLVDALFAFCDLTSYERGFHPLFIDHPQKYVLLPLDARGSTAWWKVARILSMRTAFRDHKSMVAVIHQTDIGKAIREEEVSMPWKPLGNYGGPLLDERRRWLDNVLAKAECLPLGLHGFPAQWKSFVQLAGPLMNFKEAVLKMSYYLQEDSDVQKEIFRSTAGQHGIPDILPILELKHGLATSGQHDVEIEDRVELISIFLDNGQSLLGPDLTIRGWIKCLVDGILAGYLHRDISIGNVLRRREPQNRTKLRNNNHPHLRTDRFAFMSNVLDTAIKWRSSKYAQSAHRRFYGTRQFISRRLLFMWEYSEEPVVHTIFDDLESFAWLALWIAASRYPDGPHSQRFLDCLDRDDFETLLVDKTMVAVYITDELKWRLADRGKPESAIRTIRPLLKEWFSIIDKYKTESIMADWDESFVEKGEENGFFDEMQTMGEQECGQWDAQGCVPAHG</sequence>
<dbReference type="Pfam" id="PF17667">
    <property type="entry name" value="Pkinase_fungal"/>
    <property type="match status" value="1"/>
</dbReference>
<evidence type="ECO:0000313" key="2">
    <source>
        <dbReference type="EMBL" id="PBK71711.1"/>
    </source>
</evidence>
<dbReference type="EMBL" id="KZ293423">
    <property type="protein sequence ID" value="PBK71711.1"/>
    <property type="molecule type" value="Genomic_DNA"/>
</dbReference>
<dbReference type="InterPro" id="IPR040976">
    <property type="entry name" value="Pkinase_fungal"/>
</dbReference>
<feature type="domain" description="Fungal-type protein kinase" evidence="1">
    <location>
        <begin position="416"/>
        <end position="519"/>
    </location>
</feature>
<evidence type="ECO:0000313" key="3">
    <source>
        <dbReference type="Proteomes" id="UP000218334"/>
    </source>
</evidence>
<reference evidence="3" key="1">
    <citation type="journal article" date="2017" name="Nat. Ecol. Evol.">
        <title>Genome expansion and lineage-specific genetic innovations in the forest pathogenic fungi Armillaria.</title>
        <authorList>
            <person name="Sipos G."/>
            <person name="Prasanna A.N."/>
            <person name="Walter M.C."/>
            <person name="O'Connor E."/>
            <person name="Balint B."/>
            <person name="Krizsan K."/>
            <person name="Kiss B."/>
            <person name="Hess J."/>
            <person name="Varga T."/>
            <person name="Slot J."/>
            <person name="Riley R."/>
            <person name="Boka B."/>
            <person name="Rigling D."/>
            <person name="Barry K."/>
            <person name="Lee J."/>
            <person name="Mihaltcheva S."/>
            <person name="LaButti K."/>
            <person name="Lipzen A."/>
            <person name="Waldron R."/>
            <person name="Moloney N.M."/>
            <person name="Sperisen C."/>
            <person name="Kredics L."/>
            <person name="Vagvoelgyi C."/>
            <person name="Patrignani A."/>
            <person name="Fitzpatrick D."/>
            <person name="Nagy I."/>
            <person name="Doyle S."/>
            <person name="Anderson J.B."/>
            <person name="Grigoriev I.V."/>
            <person name="Gueldener U."/>
            <person name="Muensterkoetter M."/>
            <person name="Nagy L.G."/>
        </authorList>
    </citation>
    <scope>NUCLEOTIDE SEQUENCE [LARGE SCALE GENOMIC DNA]</scope>
    <source>
        <strain evidence="3">28-4</strain>
    </source>
</reference>
<gene>
    <name evidence="2" type="ORF">ARMSODRAFT_1002771</name>
</gene>